<feature type="signal peptide" evidence="5">
    <location>
        <begin position="1"/>
        <end position="30"/>
    </location>
</feature>
<evidence type="ECO:0000256" key="1">
    <source>
        <dbReference type="ARBA" id="ARBA00008779"/>
    </source>
</evidence>
<dbReference type="PANTHER" id="PTHR42693">
    <property type="entry name" value="ARYLSULFATASE FAMILY MEMBER"/>
    <property type="match status" value="1"/>
</dbReference>
<protein>
    <submittedName>
        <fullName evidence="7">Arylsulfatase</fullName>
    </submittedName>
</protein>
<evidence type="ECO:0000259" key="6">
    <source>
        <dbReference type="Pfam" id="PF00884"/>
    </source>
</evidence>
<name>A0ABV9LYC6_9ALTE</name>
<dbReference type="Gene3D" id="3.40.720.10">
    <property type="entry name" value="Alkaline Phosphatase, subunit A"/>
    <property type="match status" value="1"/>
</dbReference>
<keyword evidence="8" id="KW-1185">Reference proteome</keyword>
<dbReference type="EMBL" id="JBHSGU010000017">
    <property type="protein sequence ID" value="MFC4701577.1"/>
    <property type="molecule type" value="Genomic_DNA"/>
</dbReference>
<dbReference type="InterPro" id="IPR017850">
    <property type="entry name" value="Alkaline_phosphatase_core_sf"/>
</dbReference>
<evidence type="ECO:0000313" key="8">
    <source>
        <dbReference type="Proteomes" id="UP001595897"/>
    </source>
</evidence>
<organism evidence="7 8">
    <name type="scientific">Glaciecola siphonariae</name>
    <dbReference type="NCBI Taxonomy" id="521012"/>
    <lineage>
        <taxon>Bacteria</taxon>
        <taxon>Pseudomonadati</taxon>
        <taxon>Pseudomonadota</taxon>
        <taxon>Gammaproteobacteria</taxon>
        <taxon>Alteromonadales</taxon>
        <taxon>Alteromonadaceae</taxon>
        <taxon>Glaciecola</taxon>
    </lineage>
</organism>
<keyword evidence="4" id="KW-0106">Calcium</keyword>
<dbReference type="RefSeq" id="WP_382410189.1">
    <property type="nucleotide sequence ID" value="NZ_JBHSGU010000017.1"/>
</dbReference>
<keyword evidence="5" id="KW-0732">Signal</keyword>
<evidence type="ECO:0000256" key="2">
    <source>
        <dbReference type="ARBA" id="ARBA00022723"/>
    </source>
</evidence>
<dbReference type="CDD" id="cd16146">
    <property type="entry name" value="ARS_like"/>
    <property type="match status" value="1"/>
</dbReference>
<evidence type="ECO:0000313" key="7">
    <source>
        <dbReference type="EMBL" id="MFC4701577.1"/>
    </source>
</evidence>
<dbReference type="PANTHER" id="PTHR42693:SF53">
    <property type="entry name" value="ENDO-4-O-SULFATASE"/>
    <property type="match status" value="1"/>
</dbReference>
<evidence type="ECO:0000256" key="4">
    <source>
        <dbReference type="ARBA" id="ARBA00022837"/>
    </source>
</evidence>
<evidence type="ECO:0000256" key="3">
    <source>
        <dbReference type="ARBA" id="ARBA00022801"/>
    </source>
</evidence>
<dbReference type="InterPro" id="IPR050738">
    <property type="entry name" value="Sulfatase"/>
</dbReference>
<dbReference type="InterPro" id="IPR024607">
    <property type="entry name" value="Sulfatase_CS"/>
</dbReference>
<feature type="chain" id="PRO_5047460839" evidence="5">
    <location>
        <begin position="31"/>
        <end position="627"/>
    </location>
</feature>
<dbReference type="Pfam" id="PF00884">
    <property type="entry name" value="Sulfatase"/>
    <property type="match status" value="1"/>
</dbReference>
<dbReference type="Gene3D" id="3.30.1120.10">
    <property type="match status" value="1"/>
</dbReference>
<reference evidence="8" key="1">
    <citation type="journal article" date="2019" name="Int. J. Syst. Evol. Microbiol.">
        <title>The Global Catalogue of Microorganisms (GCM) 10K type strain sequencing project: providing services to taxonomists for standard genome sequencing and annotation.</title>
        <authorList>
            <consortium name="The Broad Institute Genomics Platform"/>
            <consortium name="The Broad Institute Genome Sequencing Center for Infectious Disease"/>
            <person name="Wu L."/>
            <person name="Ma J."/>
        </authorList>
    </citation>
    <scope>NUCLEOTIDE SEQUENCE [LARGE SCALE GENOMIC DNA]</scope>
    <source>
        <strain evidence="8">KACC 12507</strain>
    </source>
</reference>
<keyword evidence="3" id="KW-0378">Hydrolase</keyword>
<proteinExistence type="inferred from homology"/>
<dbReference type="SUPFAM" id="SSF53649">
    <property type="entry name" value="Alkaline phosphatase-like"/>
    <property type="match status" value="1"/>
</dbReference>
<sequence length="627" mass="69323">MKESCLQSKKERILLNRLVAISLMSSILLACTPVNNPNDGQQTQTSSQQPPNILLILTDDQGYGDLGYTGNDIIETPTLDELHKQGVSFNRFYVSPVCAPTRASLLTGKHYLSTGVFHVTRGGEKMHSDNDTLAELLKPAGYKSGLFGKWHNGLQYPHDPIGQGFDEFYGFSAGHLSEYYDNYLHQSTAKAKTERVQYAGYVADAITDKAIDFIERSAQNNHAFFSMLSFNTPHGPFQAPGALFEKYKAKGLSDVNASIYGMVENIDINIQRVLDTLDNLELLDNTIVLFMSDNGPAFPAGQSRYNAGLKGHKGLVDEGGVRSPLIISWPSKLSKKRAIVPVTQHIDIVPTLLSLANIPYDQTRFDGKDLSPLMFEQDSDWPNRALYTHRFQISKDSSADPIHPIPGAVRTQKFTALVGENGVWKLFDIEADPEQTTDLSAQMPEILADYKQKYLSWYQDITAAHGPYTTLPVELGHSQDEIVELPAHEGLIRSNMKYAHGAGWSHDYLLPTSEEVGEVYWPLKVLTPGPYQVLVDYATEGGDVHAGSVQISAGSQTLELSNIAGFEAQNLSTPRQYYTDEAPDLTWSSLDMGVIDLAAGVQELQVRFAKDSGGKDLWVKQVTLSKK</sequence>
<keyword evidence="2" id="KW-0479">Metal-binding</keyword>
<evidence type="ECO:0000256" key="5">
    <source>
        <dbReference type="SAM" id="SignalP"/>
    </source>
</evidence>
<dbReference type="PROSITE" id="PS00523">
    <property type="entry name" value="SULFATASE_1"/>
    <property type="match status" value="1"/>
</dbReference>
<dbReference type="PROSITE" id="PS51257">
    <property type="entry name" value="PROKAR_LIPOPROTEIN"/>
    <property type="match status" value="1"/>
</dbReference>
<feature type="domain" description="Sulfatase N-terminal" evidence="6">
    <location>
        <begin position="51"/>
        <end position="358"/>
    </location>
</feature>
<comment type="similarity">
    <text evidence="1">Belongs to the sulfatase family.</text>
</comment>
<comment type="caution">
    <text evidence="7">The sequence shown here is derived from an EMBL/GenBank/DDBJ whole genome shotgun (WGS) entry which is preliminary data.</text>
</comment>
<dbReference type="Proteomes" id="UP001595897">
    <property type="component" value="Unassembled WGS sequence"/>
</dbReference>
<accession>A0ABV9LYC6</accession>
<gene>
    <name evidence="7" type="ORF">ACFO4O_15575</name>
</gene>
<dbReference type="InterPro" id="IPR000917">
    <property type="entry name" value="Sulfatase_N"/>
</dbReference>